<dbReference type="Proteomes" id="UP000194000">
    <property type="component" value="Unassembled WGS sequence"/>
</dbReference>
<keyword evidence="2" id="KW-1185">Reference proteome</keyword>
<proteinExistence type="predicted"/>
<sequence length="87" mass="9210">MQQFAAAPLEIGPADGMLRDAKRRVGAVGANLGNGGPTTFEQLRQPIGVAVVDLLHLRVIAVEQRTIGGEASANRIVLADHRQELVS</sequence>
<evidence type="ECO:0000313" key="1">
    <source>
        <dbReference type="EMBL" id="ORV59694.1"/>
    </source>
</evidence>
<gene>
    <name evidence="1" type="ORF">AWC06_16360</name>
</gene>
<comment type="caution">
    <text evidence="1">The sequence shown here is derived from an EMBL/GenBank/DDBJ whole genome shotgun (WGS) entry which is preliminary data.</text>
</comment>
<dbReference type="EMBL" id="LQOW01000024">
    <property type="protein sequence ID" value="ORV59694.1"/>
    <property type="molecule type" value="Genomic_DNA"/>
</dbReference>
<dbReference type="AlphaFoldDB" id="A0A1X1US73"/>
<reference evidence="1 2" key="1">
    <citation type="submission" date="2016-01" db="EMBL/GenBank/DDBJ databases">
        <title>The new phylogeny of the genus Mycobacterium.</title>
        <authorList>
            <person name="Tarcisio F."/>
            <person name="Conor M."/>
            <person name="Antonella G."/>
            <person name="Elisabetta G."/>
            <person name="Giulia F.S."/>
            <person name="Sara T."/>
            <person name="Anna F."/>
            <person name="Clotilde B."/>
            <person name="Roberto B."/>
            <person name="Veronica D.S."/>
            <person name="Fabio R."/>
            <person name="Monica P."/>
            <person name="Olivier J."/>
            <person name="Enrico T."/>
            <person name="Nicola S."/>
        </authorList>
    </citation>
    <scope>NUCLEOTIDE SEQUENCE [LARGE SCALE GENOMIC DNA]</scope>
    <source>
        <strain evidence="1 2">DSM 45731</strain>
    </source>
</reference>
<accession>A0A1X1US73</accession>
<organism evidence="1 2">
    <name type="scientific">Mycobacterium fragae</name>
    <dbReference type="NCBI Taxonomy" id="1260918"/>
    <lineage>
        <taxon>Bacteria</taxon>
        <taxon>Bacillati</taxon>
        <taxon>Actinomycetota</taxon>
        <taxon>Actinomycetes</taxon>
        <taxon>Mycobacteriales</taxon>
        <taxon>Mycobacteriaceae</taxon>
        <taxon>Mycobacterium</taxon>
    </lineage>
</organism>
<evidence type="ECO:0000313" key="2">
    <source>
        <dbReference type="Proteomes" id="UP000194000"/>
    </source>
</evidence>
<protein>
    <submittedName>
        <fullName evidence="1">Uncharacterized protein</fullName>
    </submittedName>
</protein>
<dbReference type="STRING" id="1260918.AWC06_16360"/>
<name>A0A1X1US73_9MYCO</name>